<proteinExistence type="predicted"/>
<evidence type="ECO:0000259" key="1">
    <source>
        <dbReference type="Pfam" id="PF01755"/>
    </source>
</evidence>
<dbReference type="GO" id="GO:0016740">
    <property type="term" value="F:transferase activity"/>
    <property type="evidence" value="ECO:0007669"/>
    <property type="project" value="UniProtKB-KW"/>
</dbReference>
<evidence type="ECO:0000313" key="2">
    <source>
        <dbReference type="EMBL" id="PWE58404.1"/>
    </source>
</evidence>
<reference evidence="2 3" key="1">
    <citation type="submission" date="2018-05" db="EMBL/GenBank/DDBJ databases">
        <title>The draft genome of strain NS-104.</title>
        <authorList>
            <person name="Hang P."/>
            <person name="Jiang J."/>
        </authorList>
    </citation>
    <scope>NUCLEOTIDE SEQUENCE [LARGE SCALE GENOMIC DNA]</scope>
    <source>
        <strain evidence="2 3">NS-104</strain>
    </source>
</reference>
<dbReference type="EMBL" id="QFBC01000001">
    <property type="protein sequence ID" value="PWE58404.1"/>
    <property type="molecule type" value="Genomic_DNA"/>
</dbReference>
<gene>
    <name evidence="2" type="ORF">DEM27_02545</name>
</gene>
<dbReference type="Proteomes" id="UP000245252">
    <property type="component" value="Unassembled WGS sequence"/>
</dbReference>
<comment type="caution">
    <text evidence="2">The sequence shown here is derived from an EMBL/GenBank/DDBJ whole genome shotgun (WGS) entry which is preliminary data.</text>
</comment>
<organism evidence="2 3">
    <name type="scientific">Metarhizobium album</name>
    <dbReference type="NCBI Taxonomy" id="2182425"/>
    <lineage>
        <taxon>Bacteria</taxon>
        <taxon>Pseudomonadati</taxon>
        <taxon>Pseudomonadota</taxon>
        <taxon>Alphaproteobacteria</taxon>
        <taxon>Hyphomicrobiales</taxon>
        <taxon>Rhizobiaceae</taxon>
        <taxon>Metarhizobium</taxon>
    </lineage>
</organism>
<feature type="domain" description="Glycosyl transferase family 25" evidence="1">
    <location>
        <begin position="7"/>
        <end position="181"/>
    </location>
</feature>
<dbReference type="Pfam" id="PF01755">
    <property type="entry name" value="Glyco_transf_25"/>
    <property type="match status" value="1"/>
</dbReference>
<keyword evidence="3" id="KW-1185">Reference proteome</keyword>
<dbReference type="OrthoDB" id="259382at2"/>
<sequence length="262" mass="28751">MPSQDLPVYVVNIDRAAARMEALRAVAETHGVLLERVAGVDGTLLAKVDRVDADEDRFYTCNGRPMLPGEYGCYRSHMLAFERLVASGEPAAVVVEDDIAFDGGFLRRASALLDALPSADVIKLVNHRASGFRPFAQSRFGDRVGRCLWGPQGSAACYLITRKGAEKLLASMKVIALPFDVALERGWANGAEIFTAEKNILPFGDMREATVIATRADYRSVKPSHWRRLPAYLFRLKESVSRFLYARRPAPKPSVGGKVGPA</sequence>
<dbReference type="AlphaFoldDB" id="A0A2U2DYJ2"/>
<dbReference type="CDD" id="cd06532">
    <property type="entry name" value="Glyco_transf_25"/>
    <property type="match status" value="1"/>
</dbReference>
<accession>A0A2U2DYJ2</accession>
<protein>
    <submittedName>
        <fullName evidence="2">Glycosyl transferase</fullName>
    </submittedName>
</protein>
<dbReference type="InterPro" id="IPR002654">
    <property type="entry name" value="Glyco_trans_25"/>
</dbReference>
<keyword evidence="2" id="KW-0808">Transferase</keyword>
<name>A0A2U2DYJ2_9HYPH</name>
<evidence type="ECO:0000313" key="3">
    <source>
        <dbReference type="Proteomes" id="UP000245252"/>
    </source>
</evidence>